<proteinExistence type="inferred from homology"/>
<evidence type="ECO:0000256" key="1">
    <source>
        <dbReference type="ARBA" id="ARBA00006817"/>
    </source>
</evidence>
<dbReference type="Proteomes" id="UP001318321">
    <property type="component" value="Unassembled WGS sequence"/>
</dbReference>
<protein>
    <submittedName>
        <fullName evidence="3">ATPase</fullName>
    </submittedName>
</protein>
<feature type="domain" description="Activator of Hsp90 ATPase homologue 1/2-like C-terminal" evidence="2">
    <location>
        <begin position="11"/>
        <end position="132"/>
    </location>
</feature>
<sequence>MKIAIETVVRADLDSVWAAWSNPDDIKQWNAASDDWHTTRSSVDLREGGKFLSRMEAKDGSMGFDFEGTYTRIVPSRLIEYRMSDGREVEVEFIERADGVLVKSAFDAEPENPPEMQRQGWQAILDNFGRHVEMKRPG</sequence>
<dbReference type="InterPro" id="IPR023393">
    <property type="entry name" value="START-like_dom_sf"/>
</dbReference>
<evidence type="ECO:0000259" key="2">
    <source>
        <dbReference type="Pfam" id="PF08327"/>
    </source>
</evidence>
<comment type="similarity">
    <text evidence="1">Belongs to the AHA1 family.</text>
</comment>
<dbReference type="SUPFAM" id="SSF55961">
    <property type="entry name" value="Bet v1-like"/>
    <property type="match status" value="1"/>
</dbReference>
<accession>A0ABX0PT45</accession>
<name>A0ABX0PT45_9GAMM</name>
<comment type="caution">
    <text evidence="3">The sequence shown here is derived from an EMBL/GenBank/DDBJ whole genome shotgun (WGS) entry which is preliminary data.</text>
</comment>
<dbReference type="Pfam" id="PF08327">
    <property type="entry name" value="AHSA1"/>
    <property type="match status" value="1"/>
</dbReference>
<dbReference type="Gene3D" id="3.30.530.20">
    <property type="match status" value="1"/>
</dbReference>
<gene>
    <name evidence="3" type="ORF">HBJ55_14190</name>
</gene>
<evidence type="ECO:0000313" key="4">
    <source>
        <dbReference type="Proteomes" id="UP001318321"/>
    </source>
</evidence>
<dbReference type="CDD" id="cd08897">
    <property type="entry name" value="SRPBCC_CalC_Aha1-like_4"/>
    <property type="match status" value="1"/>
</dbReference>
<reference evidence="3 4" key="1">
    <citation type="submission" date="2020-03" db="EMBL/GenBank/DDBJ databases">
        <title>Identification of Halomonas strains.</title>
        <authorList>
            <person name="Xiao Z."/>
            <person name="Dong F."/>
            <person name="Wang Z."/>
            <person name="Zhao J.-Y."/>
        </authorList>
    </citation>
    <scope>NUCLEOTIDE SEQUENCE [LARGE SCALE GENOMIC DNA]</scope>
    <source>
        <strain evidence="3 4">DX6</strain>
    </source>
</reference>
<dbReference type="RefSeq" id="WP_167116099.1">
    <property type="nucleotide sequence ID" value="NZ_JAAQTO010000039.1"/>
</dbReference>
<dbReference type="EMBL" id="JAAQTO010000039">
    <property type="protein sequence ID" value="NIC06576.1"/>
    <property type="molecule type" value="Genomic_DNA"/>
</dbReference>
<evidence type="ECO:0000313" key="3">
    <source>
        <dbReference type="EMBL" id="NIC06576.1"/>
    </source>
</evidence>
<keyword evidence="4" id="KW-1185">Reference proteome</keyword>
<dbReference type="InterPro" id="IPR013538">
    <property type="entry name" value="ASHA1/2-like_C"/>
</dbReference>
<organism evidence="3 4">
    <name type="scientific">Billgrantia bachuensis</name>
    <dbReference type="NCBI Taxonomy" id="2717286"/>
    <lineage>
        <taxon>Bacteria</taxon>
        <taxon>Pseudomonadati</taxon>
        <taxon>Pseudomonadota</taxon>
        <taxon>Gammaproteobacteria</taxon>
        <taxon>Oceanospirillales</taxon>
        <taxon>Halomonadaceae</taxon>
        <taxon>Billgrantia</taxon>
    </lineage>
</organism>